<dbReference type="Proteomes" id="UP001558850">
    <property type="component" value="Unassembled WGS sequence"/>
</dbReference>
<gene>
    <name evidence="1" type="ORF">AB4Y32_33865</name>
</gene>
<evidence type="ECO:0000313" key="2">
    <source>
        <dbReference type="Proteomes" id="UP001558850"/>
    </source>
</evidence>
<dbReference type="EMBL" id="JBFRCH010000036">
    <property type="protein sequence ID" value="MEX3936694.1"/>
    <property type="molecule type" value="Genomic_DNA"/>
</dbReference>
<comment type="caution">
    <text evidence="1">The sequence shown here is derived from an EMBL/GenBank/DDBJ whole genome shotgun (WGS) entry which is preliminary data.</text>
</comment>
<evidence type="ECO:0000313" key="1">
    <source>
        <dbReference type="EMBL" id="MEX3936694.1"/>
    </source>
</evidence>
<name>A0ACC6UAU7_9BURK</name>
<keyword evidence="2" id="KW-1185">Reference proteome</keyword>
<reference evidence="1" key="1">
    <citation type="submission" date="2024-07" db="EMBL/GenBank/DDBJ databases">
        <title>A survey of Mimosa microsymbionts across Brazilian biomes reveals a high diversity of Paraburkholderia nodulating endemic species, but also that Cupriavidus is common as a symbiont of widespread species.</title>
        <authorList>
            <person name="Rouws L."/>
            <person name="Barauna A."/>
            <person name="Beukes C."/>
            <person name="Rouws J.R.C."/>
            <person name="De Faria S.M."/>
            <person name="Gross E."/>
            <person name="Bueno Dos Reis Junior F."/>
            <person name="Simon M.F."/>
            <person name="Maluk M."/>
            <person name="Odee D.W."/>
            <person name="Kenicer G."/>
            <person name="Young J.P.W."/>
            <person name="Reis V.M."/>
            <person name="Zilli J."/>
            <person name="James E.K."/>
        </authorList>
    </citation>
    <scope>NUCLEOTIDE SEQUENCE</scope>
    <source>
        <strain evidence="1">EG181B</strain>
    </source>
</reference>
<accession>A0ACC6UAU7</accession>
<proteinExistence type="predicted"/>
<protein>
    <submittedName>
        <fullName evidence="1">Uncharacterized protein</fullName>
    </submittedName>
</protein>
<sequence length="114" mass="13027">MSRDLEHRSLRPPLFRSKVFGQLEVPQVFEHQGRWYCLFCTAKDHIEPTYCRKRMSESMKGTHDLIADHPLGEWKLVEEDFPVGNAADRSVPARSGRSLTRCPSMHLMMAGVAG</sequence>
<organism evidence="1 2">
    <name type="scientific">Paraburkholderia phymatum</name>
    <dbReference type="NCBI Taxonomy" id="148447"/>
    <lineage>
        <taxon>Bacteria</taxon>
        <taxon>Pseudomonadati</taxon>
        <taxon>Pseudomonadota</taxon>
        <taxon>Betaproteobacteria</taxon>
        <taxon>Burkholderiales</taxon>
        <taxon>Burkholderiaceae</taxon>
        <taxon>Paraburkholderia</taxon>
    </lineage>
</organism>